<evidence type="ECO:0000256" key="1">
    <source>
        <dbReference type="SAM" id="Phobius"/>
    </source>
</evidence>
<keyword evidence="1" id="KW-0812">Transmembrane</keyword>
<accession>A0A6B8MCG9</accession>
<evidence type="ECO:0008006" key="4">
    <source>
        <dbReference type="Google" id="ProtNLM"/>
    </source>
</evidence>
<dbReference type="KEGG" id="mpar:F7D14_17005"/>
<organism evidence="2 3">
    <name type="scientific">Methylocystis parvus</name>
    <dbReference type="NCBI Taxonomy" id="134"/>
    <lineage>
        <taxon>Bacteria</taxon>
        <taxon>Pseudomonadati</taxon>
        <taxon>Pseudomonadota</taxon>
        <taxon>Alphaproteobacteria</taxon>
        <taxon>Hyphomicrobiales</taxon>
        <taxon>Methylocystaceae</taxon>
        <taxon>Methylocystis</taxon>
    </lineage>
</organism>
<feature type="transmembrane region" description="Helical" evidence="1">
    <location>
        <begin position="38"/>
        <end position="61"/>
    </location>
</feature>
<evidence type="ECO:0000313" key="2">
    <source>
        <dbReference type="EMBL" id="QGM99013.1"/>
    </source>
</evidence>
<dbReference type="EMBL" id="CP044331">
    <property type="protein sequence ID" value="QGM99013.1"/>
    <property type="molecule type" value="Genomic_DNA"/>
</dbReference>
<name>A0A6B8MCG9_9HYPH</name>
<dbReference type="AlphaFoldDB" id="A0A6B8MCG9"/>
<keyword evidence="1" id="KW-1133">Transmembrane helix</keyword>
<protein>
    <recommendedName>
        <fullName evidence="4">Major facilitator superfamily (MFS) profile domain-containing protein</fullName>
    </recommendedName>
</protein>
<keyword evidence="3" id="KW-1185">Reference proteome</keyword>
<sequence length="73" mass="7205">MPKLISSLIALVIGYLDGAGLGAATYDLLAGSRPGMELKIALIAVLVTGPLGALLGVLFALDRSAGAAGTPVK</sequence>
<reference evidence="2 3" key="1">
    <citation type="submission" date="2019-09" db="EMBL/GenBank/DDBJ databases">
        <title>Isolation and complete genome sequencing of Methylocystis species.</title>
        <authorList>
            <person name="Rumah B.L."/>
            <person name="Stead C.E."/>
            <person name="Stevens B.C."/>
            <person name="Minton N.P."/>
            <person name="Grosse-Honebrink A."/>
            <person name="Zhang Y."/>
        </authorList>
    </citation>
    <scope>NUCLEOTIDE SEQUENCE [LARGE SCALE GENOMIC DNA]</scope>
    <source>
        <strain evidence="2 3">BRCS2</strain>
    </source>
</reference>
<dbReference type="Proteomes" id="UP000422569">
    <property type="component" value="Chromosome"/>
</dbReference>
<proteinExistence type="predicted"/>
<keyword evidence="1" id="KW-0472">Membrane</keyword>
<dbReference type="RefSeq" id="WP_154420067.1">
    <property type="nucleotide sequence ID" value="NZ_CP044331.1"/>
</dbReference>
<gene>
    <name evidence="2" type="ORF">F7D14_17005</name>
</gene>
<evidence type="ECO:0000313" key="3">
    <source>
        <dbReference type="Proteomes" id="UP000422569"/>
    </source>
</evidence>